<name>A0A3E0G7D8_9PSEU</name>
<evidence type="ECO:0000313" key="2">
    <source>
        <dbReference type="Proteomes" id="UP000256269"/>
    </source>
</evidence>
<dbReference type="EMBL" id="QUNO01000042">
    <property type="protein sequence ID" value="REH17869.1"/>
    <property type="molecule type" value="Genomic_DNA"/>
</dbReference>
<sequence length="93" mass="10549">MFCRVYGRAKNASQFIPGWPYSFGAVLEVVKKCALGRAPTGRTILSSHNKYETHPCMSPIPMSSRISRSRSTGGMTRKWRIMPMSSCSSMWQW</sequence>
<organism evidence="1 2">
    <name type="scientific">Kutzneria buriramensis</name>
    <dbReference type="NCBI Taxonomy" id="1045776"/>
    <lineage>
        <taxon>Bacteria</taxon>
        <taxon>Bacillati</taxon>
        <taxon>Actinomycetota</taxon>
        <taxon>Actinomycetes</taxon>
        <taxon>Pseudonocardiales</taxon>
        <taxon>Pseudonocardiaceae</taxon>
        <taxon>Kutzneria</taxon>
    </lineage>
</organism>
<gene>
    <name evidence="1" type="ORF">BCF44_1429</name>
</gene>
<accession>A0A3E0G7D8</accession>
<dbReference type="Proteomes" id="UP000256269">
    <property type="component" value="Unassembled WGS sequence"/>
</dbReference>
<keyword evidence="2" id="KW-1185">Reference proteome</keyword>
<evidence type="ECO:0000313" key="1">
    <source>
        <dbReference type="EMBL" id="REH17869.1"/>
    </source>
</evidence>
<protein>
    <submittedName>
        <fullName evidence="1">Uncharacterized protein</fullName>
    </submittedName>
</protein>
<proteinExistence type="predicted"/>
<dbReference type="AlphaFoldDB" id="A0A3E0G7D8"/>
<comment type="caution">
    <text evidence="1">The sequence shown here is derived from an EMBL/GenBank/DDBJ whole genome shotgun (WGS) entry which is preliminary data.</text>
</comment>
<reference evidence="1 2" key="1">
    <citation type="submission" date="2018-08" db="EMBL/GenBank/DDBJ databases">
        <title>Genomic Encyclopedia of Archaeal and Bacterial Type Strains, Phase II (KMG-II): from individual species to whole genera.</title>
        <authorList>
            <person name="Goeker M."/>
        </authorList>
    </citation>
    <scope>NUCLEOTIDE SEQUENCE [LARGE SCALE GENOMIC DNA]</scope>
    <source>
        <strain evidence="1 2">DSM 45791</strain>
    </source>
</reference>